<evidence type="ECO:0000313" key="3">
    <source>
        <dbReference type="Proteomes" id="UP000269271"/>
    </source>
</evidence>
<dbReference type="AlphaFoldDB" id="A0A3N8RGG9"/>
<comment type="caution">
    <text evidence="2">The sequence shown here is derived from an EMBL/GenBank/DDBJ whole genome shotgun (WGS) entry which is preliminary data.</text>
</comment>
<sequence length="274" mass="29192">MTRIGPHSAALAQQAAAAHRKSAKPSRTKPAGQFATLYRGTRFAHGGMQAQQNAAQMQRAKKMAARLARRRRTARGKRGAGSLDGADGADTAGEPPELEVSGDEHERRGGNGGGRDSQGDQQDDANETERVATATFKTGRRPTAGPAASTRAAESPPAPAPGLDPRALRDACARELLALPREFAAQPGAGVAAHVHAWSARWLRVQQSGVALPEADLEMLRTQPPPQRGAVPLPEAARDFNVLAGLLLRQFDRPRTPRQSADALDTLRALRRMP</sequence>
<feature type="compositionally biased region" description="Basic residues" evidence="1">
    <location>
        <begin position="59"/>
        <end position="78"/>
    </location>
</feature>
<feature type="region of interest" description="Disordered" evidence="1">
    <location>
        <begin position="45"/>
        <end position="165"/>
    </location>
</feature>
<dbReference type="EMBL" id="QTQX01000003">
    <property type="protein sequence ID" value="RQT34992.1"/>
    <property type="molecule type" value="Genomic_DNA"/>
</dbReference>
<gene>
    <name evidence="2" type="ORF">DF037_06580</name>
</gene>
<reference evidence="2 3" key="1">
    <citation type="submission" date="2018-08" db="EMBL/GenBank/DDBJ databases">
        <title>Comparative analysis of Burkholderia isolates from Puerto Rico.</title>
        <authorList>
            <person name="Hall C."/>
            <person name="Sahl J."/>
            <person name="Wagner D."/>
        </authorList>
    </citation>
    <scope>NUCLEOTIDE SEQUENCE [LARGE SCALE GENOMIC DNA]</scope>
    <source>
        <strain evidence="2 3">Bp9001</strain>
    </source>
</reference>
<feature type="compositionally biased region" description="Low complexity" evidence="1">
    <location>
        <begin position="1"/>
        <end position="17"/>
    </location>
</feature>
<proteinExistence type="predicted"/>
<name>A0A3N8RGG9_9BURK</name>
<feature type="compositionally biased region" description="Low complexity" evidence="1">
    <location>
        <begin position="80"/>
        <end position="93"/>
    </location>
</feature>
<evidence type="ECO:0000256" key="1">
    <source>
        <dbReference type="SAM" id="MobiDB-lite"/>
    </source>
</evidence>
<feature type="compositionally biased region" description="Low complexity" evidence="1">
    <location>
        <begin position="48"/>
        <end position="58"/>
    </location>
</feature>
<evidence type="ECO:0000313" key="2">
    <source>
        <dbReference type="EMBL" id="RQT34992.1"/>
    </source>
</evidence>
<protein>
    <submittedName>
        <fullName evidence="2">Uncharacterized protein</fullName>
    </submittedName>
</protein>
<feature type="compositionally biased region" description="Basic residues" evidence="1">
    <location>
        <begin position="18"/>
        <end position="27"/>
    </location>
</feature>
<dbReference type="Proteomes" id="UP000269271">
    <property type="component" value="Unassembled WGS sequence"/>
</dbReference>
<organism evidence="2 3">
    <name type="scientific">Burkholderia contaminans</name>
    <dbReference type="NCBI Taxonomy" id="488447"/>
    <lineage>
        <taxon>Bacteria</taxon>
        <taxon>Pseudomonadati</taxon>
        <taxon>Pseudomonadota</taxon>
        <taxon>Betaproteobacteria</taxon>
        <taxon>Burkholderiales</taxon>
        <taxon>Burkholderiaceae</taxon>
        <taxon>Burkholderia</taxon>
        <taxon>Burkholderia cepacia complex</taxon>
    </lineage>
</organism>
<feature type="region of interest" description="Disordered" evidence="1">
    <location>
        <begin position="1"/>
        <end position="33"/>
    </location>
</feature>
<accession>A0A3N8RGG9</accession>
<dbReference type="RefSeq" id="WP_124616667.1">
    <property type="nucleotide sequence ID" value="NZ_JAIZPU010000001.1"/>
</dbReference>